<comment type="caution">
    <text evidence="1">The sequence shown here is derived from an EMBL/GenBank/DDBJ whole genome shotgun (WGS) entry which is preliminary data.</text>
</comment>
<protein>
    <submittedName>
        <fullName evidence="1">Uncharacterized protein</fullName>
    </submittedName>
</protein>
<sequence>MPPRREGRGRREAVTPEDRFDHIERILEGLVQVVQDTHNNNCDETPPAMQMPGIEVMNRTTIKQFQQLNPPTFHGIPYLIGCGVLAFGHRGSV</sequence>
<reference evidence="2" key="1">
    <citation type="submission" date="2019-07" db="EMBL/GenBank/DDBJ databases">
        <title>De Novo Assembly of kiwifruit Actinidia rufa.</title>
        <authorList>
            <person name="Sugita-Konishi S."/>
            <person name="Sato K."/>
            <person name="Mori E."/>
            <person name="Abe Y."/>
            <person name="Kisaki G."/>
            <person name="Hamano K."/>
            <person name="Suezawa K."/>
            <person name="Otani M."/>
            <person name="Fukuda T."/>
            <person name="Manabe T."/>
            <person name="Gomi K."/>
            <person name="Tabuchi M."/>
            <person name="Akimitsu K."/>
            <person name="Kataoka I."/>
        </authorList>
    </citation>
    <scope>NUCLEOTIDE SEQUENCE [LARGE SCALE GENOMIC DNA]</scope>
    <source>
        <strain evidence="2">cv. Fuchu</strain>
    </source>
</reference>
<dbReference type="EMBL" id="BJWL01000405">
    <property type="protein sequence ID" value="GFS42858.1"/>
    <property type="molecule type" value="Genomic_DNA"/>
</dbReference>
<keyword evidence="2" id="KW-1185">Reference proteome</keyword>
<evidence type="ECO:0000313" key="1">
    <source>
        <dbReference type="EMBL" id="GFS42858.1"/>
    </source>
</evidence>
<dbReference type="Proteomes" id="UP000585474">
    <property type="component" value="Unassembled WGS sequence"/>
</dbReference>
<evidence type="ECO:0000313" key="2">
    <source>
        <dbReference type="Proteomes" id="UP000585474"/>
    </source>
</evidence>
<dbReference type="AlphaFoldDB" id="A0A7J0DUH0"/>
<gene>
    <name evidence="1" type="ORF">Acr_00g0082100</name>
</gene>
<name>A0A7J0DUH0_9ERIC</name>
<organism evidence="1 2">
    <name type="scientific">Actinidia rufa</name>
    <dbReference type="NCBI Taxonomy" id="165716"/>
    <lineage>
        <taxon>Eukaryota</taxon>
        <taxon>Viridiplantae</taxon>
        <taxon>Streptophyta</taxon>
        <taxon>Embryophyta</taxon>
        <taxon>Tracheophyta</taxon>
        <taxon>Spermatophyta</taxon>
        <taxon>Magnoliopsida</taxon>
        <taxon>eudicotyledons</taxon>
        <taxon>Gunneridae</taxon>
        <taxon>Pentapetalae</taxon>
        <taxon>asterids</taxon>
        <taxon>Ericales</taxon>
        <taxon>Actinidiaceae</taxon>
        <taxon>Actinidia</taxon>
    </lineage>
</organism>
<accession>A0A7J0DUH0</accession>
<proteinExistence type="predicted"/>